<feature type="domain" description="EAL" evidence="2">
    <location>
        <begin position="516"/>
        <end position="767"/>
    </location>
</feature>
<dbReference type="AlphaFoldDB" id="A0A6M0JT22"/>
<dbReference type="Pfam" id="PF00563">
    <property type="entry name" value="EAL"/>
    <property type="match status" value="1"/>
</dbReference>
<reference evidence="4 5" key="1">
    <citation type="submission" date="2020-02" db="EMBL/GenBank/DDBJ databases">
        <title>Genome sequences of Thiorhodococcus mannitoliphagus and Thiorhodococcus minor, purple sulfur photosynthetic bacteria in the gammaproteobacterial family, Chromatiaceae.</title>
        <authorList>
            <person name="Aviles F.A."/>
            <person name="Meyer T.E."/>
            <person name="Kyndt J.A."/>
        </authorList>
    </citation>
    <scope>NUCLEOTIDE SEQUENCE [LARGE SCALE GENOMIC DNA]</scope>
    <source>
        <strain evidence="4 5">DSM 11518</strain>
    </source>
</reference>
<dbReference type="InterPro" id="IPR035919">
    <property type="entry name" value="EAL_sf"/>
</dbReference>
<proteinExistence type="predicted"/>
<dbReference type="Gene3D" id="3.30.70.270">
    <property type="match status" value="1"/>
</dbReference>
<dbReference type="CDD" id="cd01949">
    <property type="entry name" value="GGDEF"/>
    <property type="match status" value="1"/>
</dbReference>
<dbReference type="Proteomes" id="UP000483379">
    <property type="component" value="Unassembled WGS sequence"/>
</dbReference>
<gene>
    <name evidence="4" type="ORF">G3446_02020</name>
</gene>
<feature type="domain" description="GGDEF" evidence="3">
    <location>
        <begin position="373"/>
        <end position="507"/>
    </location>
</feature>
<dbReference type="SUPFAM" id="SSF55073">
    <property type="entry name" value="Nucleotide cyclase"/>
    <property type="match status" value="1"/>
</dbReference>
<dbReference type="InterPro" id="IPR000160">
    <property type="entry name" value="GGDEF_dom"/>
</dbReference>
<feature type="transmembrane region" description="Helical" evidence="1">
    <location>
        <begin position="21"/>
        <end position="43"/>
    </location>
</feature>
<protein>
    <submittedName>
        <fullName evidence="4">EAL domain-containing protein</fullName>
    </submittedName>
</protein>
<name>A0A6M0JT22_9GAMM</name>
<dbReference type="InterPro" id="IPR052155">
    <property type="entry name" value="Biofilm_reg_signaling"/>
</dbReference>
<dbReference type="Gene3D" id="3.20.20.450">
    <property type="entry name" value="EAL domain"/>
    <property type="match status" value="1"/>
</dbReference>
<dbReference type="PROSITE" id="PS50887">
    <property type="entry name" value="GGDEF"/>
    <property type="match status" value="1"/>
</dbReference>
<evidence type="ECO:0000256" key="1">
    <source>
        <dbReference type="SAM" id="Phobius"/>
    </source>
</evidence>
<dbReference type="PANTHER" id="PTHR44757:SF2">
    <property type="entry name" value="BIOFILM ARCHITECTURE MAINTENANCE PROTEIN MBAA"/>
    <property type="match status" value="1"/>
</dbReference>
<comment type="caution">
    <text evidence="4">The sequence shown here is derived from an EMBL/GenBank/DDBJ whole genome shotgun (WGS) entry which is preliminary data.</text>
</comment>
<dbReference type="SUPFAM" id="SSF141868">
    <property type="entry name" value="EAL domain-like"/>
    <property type="match status" value="1"/>
</dbReference>
<accession>A0A6M0JT22</accession>
<keyword evidence="1" id="KW-1133">Transmembrane helix</keyword>
<evidence type="ECO:0000313" key="5">
    <source>
        <dbReference type="Proteomes" id="UP000483379"/>
    </source>
</evidence>
<dbReference type="Pfam" id="PF00990">
    <property type="entry name" value="GGDEF"/>
    <property type="match status" value="1"/>
</dbReference>
<dbReference type="CDD" id="cd01948">
    <property type="entry name" value="EAL"/>
    <property type="match status" value="1"/>
</dbReference>
<dbReference type="RefSeq" id="WP_164450730.1">
    <property type="nucleotide sequence ID" value="NZ_JAAIJQ010000004.1"/>
</dbReference>
<dbReference type="InterPro" id="IPR043128">
    <property type="entry name" value="Rev_trsase/Diguanyl_cyclase"/>
</dbReference>
<dbReference type="InterPro" id="IPR001633">
    <property type="entry name" value="EAL_dom"/>
</dbReference>
<keyword evidence="5" id="KW-1185">Reference proteome</keyword>
<dbReference type="PROSITE" id="PS50883">
    <property type="entry name" value="EAL"/>
    <property type="match status" value="1"/>
</dbReference>
<organism evidence="4 5">
    <name type="scientific">Thiorhodococcus minor</name>
    <dbReference type="NCBI Taxonomy" id="57489"/>
    <lineage>
        <taxon>Bacteria</taxon>
        <taxon>Pseudomonadati</taxon>
        <taxon>Pseudomonadota</taxon>
        <taxon>Gammaproteobacteria</taxon>
        <taxon>Chromatiales</taxon>
        <taxon>Chromatiaceae</taxon>
        <taxon>Thiorhodococcus</taxon>
    </lineage>
</organism>
<dbReference type="InterPro" id="IPR029787">
    <property type="entry name" value="Nucleotide_cyclase"/>
</dbReference>
<dbReference type="EMBL" id="JAAIJQ010000004">
    <property type="protein sequence ID" value="NEV60680.1"/>
    <property type="molecule type" value="Genomic_DNA"/>
</dbReference>
<keyword evidence="1" id="KW-0472">Membrane</keyword>
<evidence type="ECO:0000313" key="4">
    <source>
        <dbReference type="EMBL" id="NEV60680.1"/>
    </source>
</evidence>
<evidence type="ECO:0000259" key="3">
    <source>
        <dbReference type="PROSITE" id="PS50887"/>
    </source>
</evidence>
<dbReference type="SMART" id="SM00052">
    <property type="entry name" value="EAL"/>
    <property type="match status" value="1"/>
</dbReference>
<dbReference type="NCBIfam" id="TIGR00254">
    <property type="entry name" value="GGDEF"/>
    <property type="match status" value="1"/>
</dbReference>
<dbReference type="PANTHER" id="PTHR44757">
    <property type="entry name" value="DIGUANYLATE CYCLASE DGCP"/>
    <property type="match status" value="1"/>
</dbReference>
<evidence type="ECO:0000259" key="2">
    <source>
        <dbReference type="PROSITE" id="PS50883"/>
    </source>
</evidence>
<sequence length="767" mass="84145">MDSPQVRGPAKHSRLKRRVQRAAFLVAMVVAGAIGIAELTLALHDIPRSAREANETAARVFGSYLSATLDNRVDEIVQLANSTLVWTALSDSRDRDAYLAPFLEDRNRALPSSQLALLDYRGRFVAGDSRLPERGDDAVALLVEQVLSRQTPATKLISVPDGRFWVGVPIEFPYAEGVIGVLLGAIDLEAMLSSEVAEELRERGVIIRGGDTQWQLRGEPDRPGFARATYALHHPDIPHLYDLQLEVHSTTSPWQKPLLIRGAVLVLASIAAASLVWWLAGMVAGPVSRRLERLAEVIVENPACAPEDIPADMRGDEIAVLGDALRRALVAHRKAEHELAQLAYFDKLTGLMNRARFEERVDDALKRARRADTEIALLFVDLDRFKAVNDTLGHEAGDTLLKQVAQRIIDRVRTTDAVSRRSGDEFTLLVESSKEKTGAAHFAEDLIARLSEPYRLDSGAIVNVGASIGIAFYPSDGETVGELLRCADTAMYAAKERGAGSYCLYSRDMGVAVRDRLELEARLTQAVHAGELEVCYQPQVRLSDGRMIGVEALCRWHDAALGEVPPSVFIPIAEETGLIRPLGLWLFRQACREVACWDKPEEGLALAVNISTVQLTDDFIALLRELQANCRASGTRLELELNEASLVRARPEVAAVLDALNALGVAVVMDDFGSHYSSLRYLRHFKFSKLKIDLSSIEGLETSEEDALMTSTLISVAHQLGLEVIAEGVETEEQRDRLIAEGCDLAQGFLFGRPVAGERLRTAAVPA</sequence>
<keyword evidence="1" id="KW-0812">Transmembrane</keyword>
<dbReference type="SMART" id="SM00267">
    <property type="entry name" value="GGDEF"/>
    <property type="match status" value="1"/>
</dbReference>